<comment type="caution">
    <text evidence="1">The sequence shown here is derived from an EMBL/GenBank/DDBJ whole genome shotgun (WGS) entry which is preliminary data.</text>
</comment>
<sequence>MQLLSSIQRMRWHKRGSYALTYICECPTTKAIGHPFSFQGQITKVKQRDHRSKKPMSTLTFARKKSISDGIVIRVFDGDWRIPHYVIEFLLKAIACLFVLTFCELPRPKPCPNSAIQLDI</sequence>
<organism evidence="1 2">
    <name type="scientific">Phaseolus coccineus</name>
    <name type="common">Scarlet runner bean</name>
    <name type="synonym">Phaseolus multiflorus</name>
    <dbReference type="NCBI Taxonomy" id="3886"/>
    <lineage>
        <taxon>Eukaryota</taxon>
        <taxon>Viridiplantae</taxon>
        <taxon>Streptophyta</taxon>
        <taxon>Embryophyta</taxon>
        <taxon>Tracheophyta</taxon>
        <taxon>Spermatophyta</taxon>
        <taxon>Magnoliopsida</taxon>
        <taxon>eudicotyledons</taxon>
        <taxon>Gunneridae</taxon>
        <taxon>Pentapetalae</taxon>
        <taxon>rosids</taxon>
        <taxon>fabids</taxon>
        <taxon>Fabales</taxon>
        <taxon>Fabaceae</taxon>
        <taxon>Papilionoideae</taxon>
        <taxon>50 kb inversion clade</taxon>
        <taxon>NPAAA clade</taxon>
        <taxon>indigoferoid/millettioid clade</taxon>
        <taxon>Phaseoleae</taxon>
        <taxon>Phaseolus</taxon>
    </lineage>
</organism>
<reference evidence="1 2" key="1">
    <citation type="submission" date="2024-01" db="EMBL/GenBank/DDBJ databases">
        <title>The genomes of 5 underutilized Papilionoideae crops provide insights into root nodulation and disease resistanc.</title>
        <authorList>
            <person name="Jiang F."/>
        </authorList>
    </citation>
    <scope>NUCLEOTIDE SEQUENCE [LARGE SCALE GENOMIC DNA]</scope>
    <source>
        <strain evidence="1">JINMINGXINNONG_FW02</strain>
        <tissue evidence="1">Leaves</tissue>
    </source>
</reference>
<keyword evidence="2" id="KW-1185">Reference proteome</keyword>
<evidence type="ECO:0000313" key="1">
    <source>
        <dbReference type="EMBL" id="KAK7379143.1"/>
    </source>
</evidence>
<dbReference type="Proteomes" id="UP001374584">
    <property type="component" value="Unassembled WGS sequence"/>
</dbReference>
<dbReference type="AlphaFoldDB" id="A0AAN9RRX4"/>
<protein>
    <submittedName>
        <fullName evidence="1">Uncharacterized protein</fullName>
    </submittedName>
</protein>
<evidence type="ECO:0000313" key="2">
    <source>
        <dbReference type="Proteomes" id="UP001374584"/>
    </source>
</evidence>
<proteinExistence type="predicted"/>
<dbReference type="EMBL" id="JAYMYR010000002">
    <property type="protein sequence ID" value="KAK7379143.1"/>
    <property type="molecule type" value="Genomic_DNA"/>
</dbReference>
<accession>A0AAN9RRX4</accession>
<gene>
    <name evidence="1" type="ORF">VNO80_04596</name>
</gene>
<name>A0AAN9RRX4_PHACN</name>